<reference evidence="1" key="1">
    <citation type="submission" date="2023-07" db="EMBL/GenBank/DDBJ databases">
        <authorList>
            <person name="Ivanov I."/>
            <person name="Teneva D."/>
            <person name="Stoikov I."/>
        </authorList>
    </citation>
    <scope>NUCLEOTIDE SEQUENCE</scope>
    <source>
        <strain evidence="1">4475</strain>
    </source>
</reference>
<sequence>MFRTIYVAGVNRKHLAAAADPIPYWLLSVTLLRKYPAWLAGYLPRRRVIWDPGTFSEDAVAYHRYRSYLDRYARSQDEYLQYDEIGDPEATAWYLQDMRRRGYDPIPVLQPGGDVQLLQEKRVAIGGTVPMTAEQRRAYLDHLFYDHEVRASVHILGMWRPEWFEPYAQAVSGDSTTWIPRSEYNRRKSIEEWLQGYGEQWIPFKPRTELQMRMVI</sequence>
<dbReference type="EMBL" id="OY569118">
    <property type="protein sequence ID" value="CAJ1001000.1"/>
    <property type="molecule type" value="Genomic_DNA"/>
</dbReference>
<keyword evidence="2" id="KW-1185">Reference proteome</keyword>
<dbReference type="RefSeq" id="WP_304414949.1">
    <property type="nucleotide sequence ID" value="NZ_OY569118.1"/>
</dbReference>
<dbReference type="KEGG" id="bayd:BSPP4475_01500"/>
<dbReference type="AlphaFoldDB" id="A0AA48M495"/>
<evidence type="ECO:0000313" key="2">
    <source>
        <dbReference type="Proteomes" id="UP001189619"/>
    </source>
</evidence>
<name>A0AA48M495_9BACL</name>
<organism evidence="1 2">
    <name type="scientific">Brevibacillus aydinogluensis</name>
    <dbReference type="NCBI Taxonomy" id="927786"/>
    <lineage>
        <taxon>Bacteria</taxon>
        <taxon>Bacillati</taxon>
        <taxon>Bacillota</taxon>
        <taxon>Bacilli</taxon>
        <taxon>Bacillales</taxon>
        <taxon>Paenibacillaceae</taxon>
        <taxon>Brevibacillus</taxon>
    </lineage>
</organism>
<protein>
    <submittedName>
        <fullName evidence="1">Glycosyltransferase family 1 protein</fullName>
    </submittedName>
</protein>
<dbReference type="Proteomes" id="UP001189619">
    <property type="component" value="Chromosome"/>
</dbReference>
<gene>
    <name evidence="1" type="ORF">BSPP4475_01500</name>
</gene>
<proteinExistence type="predicted"/>
<accession>A0AA48M495</accession>
<evidence type="ECO:0000313" key="1">
    <source>
        <dbReference type="EMBL" id="CAJ1001000.1"/>
    </source>
</evidence>